<dbReference type="NCBIfam" id="TIGR00571">
    <property type="entry name" value="dam"/>
    <property type="match status" value="1"/>
</dbReference>
<dbReference type="Gene3D" id="3.40.50.150">
    <property type="entry name" value="Vaccinia Virus protein VP39"/>
    <property type="match status" value="1"/>
</dbReference>
<evidence type="ECO:0000256" key="2">
    <source>
        <dbReference type="ARBA" id="ARBA00011900"/>
    </source>
</evidence>
<dbReference type="GO" id="GO:1904047">
    <property type="term" value="F:S-adenosyl-L-methionine binding"/>
    <property type="evidence" value="ECO:0007669"/>
    <property type="project" value="TreeGrafter"/>
</dbReference>
<proteinExistence type="inferred from homology"/>
<evidence type="ECO:0000256" key="7">
    <source>
        <dbReference type="RuleBase" id="RU361257"/>
    </source>
</evidence>
<dbReference type="InterPro" id="IPR012263">
    <property type="entry name" value="M_m6A_EcoRV"/>
</dbReference>
<dbReference type="InterPro" id="IPR012327">
    <property type="entry name" value="MeTrfase_D12"/>
</dbReference>
<comment type="similarity">
    <text evidence="1 7">Belongs to the N(4)/N(6)-methyltransferase family.</text>
</comment>
<dbReference type="GO" id="GO:0009307">
    <property type="term" value="P:DNA restriction-modification system"/>
    <property type="evidence" value="ECO:0007669"/>
    <property type="project" value="InterPro"/>
</dbReference>
<protein>
    <recommendedName>
        <fullName evidence="2 7">Site-specific DNA-methyltransferase (adenine-specific)</fullName>
        <ecNumber evidence="2 7">2.1.1.72</ecNumber>
    </recommendedName>
</protein>
<dbReference type="PIRSF" id="PIRSF000398">
    <property type="entry name" value="M_m6A_EcoRV"/>
    <property type="match status" value="1"/>
</dbReference>
<dbReference type="KEGG" id="thi:THI_0080"/>
<dbReference type="SUPFAM" id="SSF53335">
    <property type="entry name" value="S-adenosyl-L-methionine-dependent methyltransferases"/>
    <property type="match status" value="1"/>
</dbReference>
<keyword evidence="5 7" id="KW-0949">S-adenosyl-L-methionine</keyword>
<keyword evidence="3 7" id="KW-0489">Methyltransferase</keyword>
<dbReference type="AlphaFoldDB" id="D6CKC8"/>
<dbReference type="InterPro" id="IPR029063">
    <property type="entry name" value="SAM-dependent_MTases_sf"/>
</dbReference>
<keyword evidence="4 7" id="KW-0808">Transferase</keyword>
<sequence length="318" mass="36547">MADFLPRRIRAKAPPIKIQGIKTKLVPWIADAINWHGQGRWIEPFMGSGAVALNIAPPRALLCDTNEHLVRFYQGVQRGDITSMSVRAFLEEEGAKLLAVGEDHFYEIRKRFNEHKSPLDLVFLNRSCFNGIMRFNKKGGFNVPFCRKPERFRQALITKICNQVSWAAKVMHGKEWVFKCQPWRETLAQASADDFVYLDPPYIGRHADYYNKWSEQEADELSDAIKALPSGFAYSMWKGNQYRENAHLEAHFGRFHMETFSHFYHVGSTESLRSEMEEALVISAGNLVEEANRLPPPDLSEDEDILEVEMGRQQLLLA</sequence>
<dbReference type="PANTHER" id="PTHR30481:SF3">
    <property type="entry name" value="DNA ADENINE METHYLASE"/>
    <property type="match status" value="1"/>
</dbReference>
<dbReference type="PROSITE" id="PS00092">
    <property type="entry name" value="N6_MTASE"/>
    <property type="match status" value="1"/>
</dbReference>
<name>D6CKC8_THIA3</name>
<comment type="catalytic activity">
    <reaction evidence="6 7">
        <text>a 2'-deoxyadenosine in DNA + S-adenosyl-L-methionine = an N(6)-methyl-2'-deoxyadenosine in DNA + S-adenosyl-L-homocysteine + H(+)</text>
        <dbReference type="Rhea" id="RHEA:15197"/>
        <dbReference type="Rhea" id="RHEA-COMP:12418"/>
        <dbReference type="Rhea" id="RHEA-COMP:12419"/>
        <dbReference type="ChEBI" id="CHEBI:15378"/>
        <dbReference type="ChEBI" id="CHEBI:57856"/>
        <dbReference type="ChEBI" id="CHEBI:59789"/>
        <dbReference type="ChEBI" id="CHEBI:90615"/>
        <dbReference type="ChEBI" id="CHEBI:90616"/>
        <dbReference type="EC" id="2.1.1.72"/>
    </reaction>
</comment>
<dbReference type="HOGENOM" id="CLU_063430_3_0_4"/>
<dbReference type="GO" id="GO:0032259">
    <property type="term" value="P:methylation"/>
    <property type="evidence" value="ECO:0007669"/>
    <property type="project" value="UniProtKB-KW"/>
</dbReference>
<reference evidence="9" key="1">
    <citation type="journal article" date="2010" name="PLoS Genet.">
        <title>Structure, function, and evolution of the Thiomonas spp. genome.</title>
        <authorList>
            <person name="Arsene-Ploetze F."/>
            <person name="Koechler S."/>
            <person name="Marchal M."/>
            <person name="Coppee J.Y."/>
            <person name="Chandler M."/>
            <person name="Bonnefoy V."/>
            <person name="Brochier-Armanet C."/>
            <person name="Barakat M."/>
            <person name="Barbe V."/>
            <person name="Battaglia-Brunet F."/>
            <person name="Bruneel O."/>
            <person name="Bryan C.G."/>
            <person name="Cleiss-Arnold J."/>
            <person name="Cruveiller S."/>
            <person name="Erhardt M."/>
            <person name="Heinrich-Salmeron A."/>
            <person name="Hommais F."/>
            <person name="Joulian C."/>
            <person name="Krin E."/>
            <person name="Lieutaud A."/>
            <person name="Lievremont D."/>
            <person name="Michel C."/>
            <person name="Muller D."/>
            <person name="Ortet P."/>
            <person name="Proux C."/>
            <person name="Siguier P."/>
            <person name="Roche D."/>
            <person name="Rouy Z."/>
            <person name="Salvignol G."/>
            <person name="Slyemi D."/>
            <person name="Talla E."/>
            <person name="Weiss S."/>
            <person name="Weissenbach J."/>
            <person name="Medigue C."/>
            <person name="Bertin P.N."/>
        </authorList>
    </citation>
    <scope>NUCLEOTIDE SEQUENCE [LARGE SCALE GENOMIC DNA]</scope>
    <source>
        <strain evidence="9">DSM 22701 / CIP 110005 / 3As</strain>
    </source>
</reference>
<dbReference type="EMBL" id="FP475956">
    <property type="protein sequence ID" value="CAZ86841.1"/>
    <property type="molecule type" value="Genomic_DNA"/>
</dbReference>
<dbReference type="GO" id="GO:0043565">
    <property type="term" value="F:sequence-specific DNA binding"/>
    <property type="evidence" value="ECO:0007669"/>
    <property type="project" value="TreeGrafter"/>
</dbReference>
<dbReference type="PANTHER" id="PTHR30481">
    <property type="entry name" value="DNA ADENINE METHYLASE"/>
    <property type="match status" value="1"/>
</dbReference>
<evidence type="ECO:0000256" key="4">
    <source>
        <dbReference type="ARBA" id="ARBA00022679"/>
    </source>
</evidence>
<dbReference type="Pfam" id="PF02086">
    <property type="entry name" value="MethyltransfD12"/>
    <property type="match status" value="1"/>
</dbReference>
<dbReference type="REBASE" id="26213">
    <property type="entry name" value="M.Tsp3ORF80P"/>
</dbReference>
<evidence type="ECO:0000313" key="8">
    <source>
        <dbReference type="EMBL" id="CAZ86841.1"/>
    </source>
</evidence>
<evidence type="ECO:0000313" key="9">
    <source>
        <dbReference type="Proteomes" id="UP000002372"/>
    </source>
</evidence>
<organism evidence="8 9">
    <name type="scientific">Thiomonas arsenitoxydans (strain DSM 22701 / CIP 110005 / 3As)</name>
    <dbReference type="NCBI Taxonomy" id="426114"/>
    <lineage>
        <taxon>Bacteria</taxon>
        <taxon>Pseudomonadati</taxon>
        <taxon>Pseudomonadota</taxon>
        <taxon>Betaproteobacteria</taxon>
        <taxon>Burkholderiales</taxon>
        <taxon>Thiomonas</taxon>
    </lineage>
</organism>
<evidence type="ECO:0000256" key="6">
    <source>
        <dbReference type="ARBA" id="ARBA00047942"/>
    </source>
</evidence>
<evidence type="ECO:0000256" key="5">
    <source>
        <dbReference type="ARBA" id="ARBA00022691"/>
    </source>
</evidence>
<dbReference type="Proteomes" id="UP000002372">
    <property type="component" value="Chromosome"/>
</dbReference>
<dbReference type="EC" id="2.1.1.72" evidence="2 7"/>
<evidence type="ECO:0000256" key="1">
    <source>
        <dbReference type="ARBA" id="ARBA00006594"/>
    </source>
</evidence>
<dbReference type="PRINTS" id="PR00505">
    <property type="entry name" value="D12N6MTFRASE"/>
</dbReference>
<dbReference type="Gene3D" id="1.10.1020.10">
    <property type="entry name" value="Adenine-specific Methyltransferase, Domain 2"/>
    <property type="match status" value="1"/>
</dbReference>
<dbReference type="InterPro" id="IPR023095">
    <property type="entry name" value="Ade_MeTrfase_dom_2"/>
</dbReference>
<evidence type="ECO:0000256" key="3">
    <source>
        <dbReference type="ARBA" id="ARBA00022603"/>
    </source>
</evidence>
<dbReference type="GO" id="GO:0009007">
    <property type="term" value="F:site-specific DNA-methyltransferase (adenine-specific) activity"/>
    <property type="evidence" value="ECO:0007669"/>
    <property type="project" value="UniProtKB-UniRule"/>
</dbReference>
<gene>
    <name evidence="8" type="primary">ecoRVM</name>
    <name evidence="8" type="ordered locus">THI_0080</name>
</gene>
<dbReference type="GO" id="GO:0006298">
    <property type="term" value="P:mismatch repair"/>
    <property type="evidence" value="ECO:0007669"/>
    <property type="project" value="TreeGrafter"/>
</dbReference>
<dbReference type="OrthoDB" id="9805629at2"/>
<dbReference type="eggNOG" id="COG0338">
    <property type="taxonomic scope" value="Bacteria"/>
</dbReference>
<dbReference type="InterPro" id="IPR002052">
    <property type="entry name" value="DNA_methylase_N6_adenine_CS"/>
</dbReference>
<accession>D6CKC8</accession>